<reference evidence="1 2" key="1">
    <citation type="journal article" date="2014" name="PLoS Genet.">
        <title>Phylogenetically driven sequencing of extremely halophilic archaea reveals strategies for static and dynamic osmo-response.</title>
        <authorList>
            <person name="Becker E.A."/>
            <person name="Seitzer P.M."/>
            <person name="Tritt A."/>
            <person name="Larsen D."/>
            <person name="Krusor M."/>
            <person name="Yao A.I."/>
            <person name="Wu D."/>
            <person name="Madern D."/>
            <person name="Eisen J.A."/>
            <person name="Darling A.E."/>
            <person name="Facciotti M.T."/>
        </authorList>
    </citation>
    <scope>NUCLEOTIDE SEQUENCE [LARGE SCALE GENOMIC DNA]</scope>
    <source>
        <strain evidence="1 2">JCM 13557</strain>
    </source>
</reference>
<comment type="caution">
    <text evidence="1">The sequence shown here is derived from an EMBL/GenBank/DDBJ whole genome shotgun (WGS) entry which is preliminary data.</text>
</comment>
<organism evidence="1 2">
    <name type="scientific">Haloarcula amylolytica JCM 13557</name>
    <dbReference type="NCBI Taxonomy" id="1227452"/>
    <lineage>
        <taxon>Archaea</taxon>
        <taxon>Methanobacteriati</taxon>
        <taxon>Methanobacteriota</taxon>
        <taxon>Stenosarchaea group</taxon>
        <taxon>Halobacteria</taxon>
        <taxon>Halobacteriales</taxon>
        <taxon>Haloarculaceae</taxon>
        <taxon>Haloarcula</taxon>
    </lineage>
</organism>
<sequence>MSVFEVDRNSFEDSRDFHTYLSQNYSRLSGGDLYIIAGITELPKTDFIENIQRNGWEIIEELGDVLKLKNEYSENSTAESYLTFDRQEQLFFLYTDQRKTEEIKHGIEPLLANTPGLHYLYISPRILREIREQIAEDYEAARVTRFIAKRTSGTDIHANKRAGTRRTINYYGSDGLQTIREVEREYGVLPHIMTISIPSELTFSIDKSGIFKLQSGSLLTLFEYLEECIESCLEIKDAYDHTDYSTIEMASGVEISKSKPAVVELQTPLEHPDLIELKNNLRKEEYLIYDVYTDRETISMSGKVYDEDYNMFFNIQVDETQIRIFPEEESDISSFIGFLEFIHVNVDERAEPVAVTN</sequence>
<proteinExistence type="predicted"/>
<evidence type="ECO:0000313" key="2">
    <source>
        <dbReference type="Proteomes" id="UP000011623"/>
    </source>
</evidence>
<dbReference type="AlphaFoldDB" id="M0KVH8"/>
<name>M0KVH8_9EURY</name>
<gene>
    <name evidence="1" type="ORF">C442_02576</name>
</gene>
<dbReference type="Proteomes" id="UP000011623">
    <property type="component" value="Unassembled WGS sequence"/>
</dbReference>
<protein>
    <submittedName>
        <fullName evidence="1">Uncharacterized protein</fullName>
    </submittedName>
</protein>
<keyword evidence="2" id="KW-1185">Reference proteome</keyword>
<evidence type="ECO:0000313" key="1">
    <source>
        <dbReference type="EMBL" id="EMA25307.1"/>
    </source>
</evidence>
<dbReference type="EMBL" id="AOLW01000007">
    <property type="protein sequence ID" value="EMA25307.1"/>
    <property type="molecule type" value="Genomic_DNA"/>
</dbReference>
<dbReference type="RefSeq" id="WP_008307564.1">
    <property type="nucleotide sequence ID" value="NZ_AOLW01000007.1"/>
</dbReference>
<accession>M0KVH8</accession>